<evidence type="ECO:0000256" key="4">
    <source>
        <dbReference type="ARBA" id="ARBA00022801"/>
    </source>
</evidence>
<dbReference type="GO" id="GO:0035529">
    <property type="term" value="F:NADH pyrophosphatase activity"/>
    <property type="evidence" value="ECO:0007669"/>
    <property type="project" value="TreeGrafter"/>
</dbReference>
<name>A0A2T0XIF7_9BACT</name>
<dbReference type="STRING" id="1168289.GCA_000259075_03506"/>
<evidence type="ECO:0000313" key="10">
    <source>
        <dbReference type="Proteomes" id="UP000252733"/>
    </source>
</evidence>
<dbReference type="PANTHER" id="PTHR42904">
    <property type="entry name" value="NUDIX HYDROLASE, NUDC SUBFAMILY"/>
    <property type="match status" value="1"/>
</dbReference>
<dbReference type="InterPro" id="IPR015797">
    <property type="entry name" value="NUDIX_hydrolase-like_dom_sf"/>
</dbReference>
<dbReference type="SUPFAM" id="SSF55811">
    <property type="entry name" value="Nudix"/>
    <property type="match status" value="1"/>
</dbReference>
<keyword evidence="3" id="KW-0479">Metal-binding</keyword>
<dbReference type="InterPro" id="IPR020084">
    <property type="entry name" value="NUDIX_hydrolase_CS"/>
</dbReference>
<dbReference type="Pfam" id="PF00293">
    <property type="entry name" value="NUDIX"/>
    <property type="match status" value="1"/>
</dbReference>
<dbReference type="PANTHER" id="PTHR42904:SF12">
    <property type="entry name" value="ADP-RIBOSE PYROPHOSPHATASE-RELATED"/>
    <property type="match status" value="1"/>
</dbReference>
<proteinExistence type="inferred from homology"/>
<evidence type="ECO:0000256" key="6">
    <source>
        <dbReference type="ARBA" id="ARBA00022842"/>
    </source>
</evidence>
<dbReference type="CDD" id="cd04681">
    <property type="entry name" value="NUDIX_Hydrolase"/>
    <property type="match status" value="1"/>
</dbReference>
<dbReference type="EMBL" id="QPIZ01000002">
    <property type="protein sequence ID" value="RCW39000.1"/>
    <property type="molecule type" value="Genomic_DNA"/>
</dbReference>
<dbReference type="RefSeq" id="WP_258176692.1">
    <property type="nucleotide sequence ID" value="NZ_PVTS01000009.1"/>
</dbReference>
<comment type="similarity">
    <text evidence="2">Belongs to the archaeal RpoM/eukaryotic RPA12/RPB9/RPC11 RNA polymerase family.</text>
</comment>
<evidence type="ECO:0000313" key="9">
    <source>
        <dbReference type="EMBL" id="RCW39000.1"/>
    </source>
</evidence>
<comment type="caution">
    <text evidence="9">The sequence shown here is derived from an EMBL/GenBank/DDBJ whole genome shotgun (WGS) entry which is preliminary data.</text>
</comment>
<keyword evidence="5" id="KW-0862">Zinc</keyword>
<gene>
    <name evidence="9" type="ORF">DFO77_102154</name>
</gene>
<dbReference type="GO" id="GO:0006742">
    <property type="term" value="P:NADP+ catabolic process"/>
    <property type="evidence" value="ECO:0007669"/>
    <property type="project" value="TreeGrafter"/>
</dbReference>
<dbReference type="GO" id="GO:0019677">
    <property type="term" value="P:NAD+ catabolic process"/>
    <property type="evidence" value="ECO:0007669"/>
    <property type="project" value="TreeGrafter"/>
</dbReference>
<comment type="cofactor">
    <cofactor evidence="1">
        <name>Mg(2+)</name>
        <dbReference type="ChEBI" id="CHEBI:18420"/>
    </cofactor>
</comment>
<protein>
    <submittedName>
        <fullName evidence="9">ADP-ribose pyrophosphatase YjhB (NUDIX family)</fullName>
    </submittedName>
</protein>
<keyword evidence="6" id="KW-0460">Magnesium</keyword>
<dbReference type="Proteomes" id="UP000252733">
    <property type="component" value="Unassembled WGS sequence"/>
</dbReference>
<organism evidence="9 10">
    <name type="scientific">Marinilabilia salmonicolor</name>
    <dbReference type="NCBI Taxonomy" id="989"/>
    <lineage>
        <taxon>Bacteria</taxon>
        <taxon>Pseudomonadati</taxon>
        <taxon>Bacteroidota</taxon>
        <taxon>Bacteroidia</taxon>
        <taxon>Marinilabiliales</taxon>
        <taxon>Marinilabiliaceae</taxon>
        <taxon>Marinilabilia</taxon>
    </lineage>
</organism>
<feature type="domain" description="Nudix hydrolase" evidence="8">
    <location>
        <begin position="61"/>
        <end position="192"/>
    </location>
</feature>
<keyword evidence="7" id="KW-0804">Transcription</keyword>
<dbReference type="PROSITE" id="PS51462">
    <property type="entry name" value="NUDIX"/>
    <property type="match status" value="1"/>
</dbReference>
<dbReference type="PROSITE" id="PS01030">
    <property type="entry name" value="RNA_POL_M_15KD"/>
    <property type="match status" value="1"/>
</dbReference>
<dbReference type="GO" id="GO:0005829">
    <property type="term" value="C:cytosol"/>
    <property type="evidence" value="ECO:0007669"/>
    <property type="project" value="TreeGrafter"/>
</dbReference>
<sequence>MAPDNSAKQQQNSKIEYQQILYMARPEKVLKYCPSCGSGLFKTDSAKSFKCDSCGFKFFINSAAAVAAVIENEEGQILLTVRGVEPAIGALDLPGGFVDPMENGEDALKRELKEELNLEVTDLSYLGSFPNEYVYNDYSVFTTDFGFACKVKSFENIKVDDDIADFHFFDPKEIDFNKISSNSIKKILKTYLADKK</sequence>
<accession>A0A2T0XIF7</accession>
<dbReference type="AlphaFoldDB" id="A0A2T0XIF7"/>
<dbReference type="PROSITE" id="PS00893">
    <property type="entry name" value="NUDIX_BOX"/>
    <property type="match status" value="1"/>
</dbReference>
<evidence type="ECO:0000256" key="7">
    <source>
        <dbReference type="ARBA" id="ARBA00023163"/>
    </source>
</evidence>
<evidence type="ECO:0000256" key="2">
    <source>
        <dbReference type="ARBA" id="ARBA00008925"/>
    </source>
</evidence>
<keyword evidence="10" id="KW-1185">Reference proteome</keyword>
<evidence type="ECO:0000256" key="5">
    <source>
        <dbReference type="ARBA" id="ARBA00022833"/>
    </source>
</evidence>
<dbReference type="GO" id="GO:0046872">
    <property type="term" value="F:metal ion binding"/>
    <property type="evidence" value="ECO:0007669"/>
    <property type="project" value="UniProtKB-KW"/>
</dbReference>
<dbReference type="Gene3D" id="3.90.79.10">
    <property type="entry name" value="Nucleoside Triphosphate Pyrophosphohydrolase"/>
    <property type="match status" value="1"/>
</dbReference>
<evidence type="ECO:0000259" key="8">
    <source>
        <dbReference type="PROSITE" id="PS51462"/>
    </source>
</evidence>
<evidence type="ECO:0000256" key="3">
    <source>
        <dbReference type="ARBA" id="ARBA00022723"/>
    </source>
</evidence>
<dbReference type="InterPro" id="IPR000086">
    <property type="entry name" value="NUDIX_hydrolase_dom"/>
</dbReference>
<evidence type="ECO:0000256" key="1">
    <source>
        <dbReference type="ARBA" id="ARBA00001946"/>
    </source>
</evidence>
<dbReference type="InterPro" id="IPR050241">
    <property type="entry name" value="NAD-cap_RNA_hydrolase_NudC"/>
</dbReference>
<dbReference type="InterPro" id="IPR019761">
    <property type="entry name" value="DNA-dir_RNA_pol-M_15_CS"/>
</dbReference>
<reference evidence="9 10" key="1">
    <citation type="submission" date="2018-07" db="EMBL/GenBank/DDBJ databases">
        <title>Freshwater and sediment microbial communities from various areas in North America, analyzing microbe dynamics in response to fracking.</title>
        <authorList>
            <person name="Lamendella R."/>
        </authorList>
    </citation>
    <scope>NUCLEOTIDE SEQUENCE [LARGE SCALE GENOMIC DNA]</scope>
    <source>
        <strain evidence="9 10">160A</strain>
    </source>
</reference>
<keyword evidence="4" id="KW-0378">Hydrolase</keyword>